<dbReference type="EMBL" id="BAAAEI010000007">
    <property type="protein sequence ID" value="GAA0353198.1"/>
    <property type="molecule type" value="Genomic_DNA"/>
</dbReference>
<dbReference type="SUPFAM" id="SSF55729">
    <property type="entry name" value="Acyl-CoA N-acyltransferases (Nat)"/>
    <property type="match status" value="1"/>
</dbReference>
<keyword evidence="2" id="KW-1185">Reference proteome</keyword>
<reference evidence="2" key="1">
    <citation type="journal article" date="2019" name="Int. J. Syst. Evol. Microbiol.">
        <title>The Global Catalogue of Microorganisms (GCM) 10K type strain sequencing project: providing services to taxonomists for standard genome sequencing and annotation.</title>
        <authorList>
            <consortium name="The Broad Institute Genomics Platform"/>
            <consortium name="The Broad Institute Genome Sequencing Center for Infectious Disease"/>
            <person name="Wu L."/>
            <person name="Ma J."/>
        </authorList>
    </citation>
    <scope>NUCLEOTIDE SEQUENCE [LARGE SCALE GENOMIC DNA]</scope>
    <source>
        <strain evidence="2">JCM 13378</strain>
    </source>
</reference>
<accession>A0ABN0X288</accession>
<gene>
    <name evidence="1" type="ORF">GCM10009092_16950</name>
</gene>
<evidence type="ECO:0000313" key="2">
    <source>
        <dbReference type="Proteomes" id="UP001501757"/>
    </source>
</evidence>
<dbReference type="InterPro" id="IPR007434">
    <property type="entry name" value="FemAB-like"/>
</dbReference>
<protein>
    <submittedName>
        <fullName evidence="1">GNAT family N-acetyltransferase</fullName>
    </submittedName>
</protein>
<sequence length="385" mass="44624">MDLKFSFIDSLKRICPKAWQKLAADAGPFLHYHFLSALEASQCVGGSSGWQPKHLLIEDNLGIAAVMPLYEKWHSYGEYVFDFAWADAYAAQGLNYYPKLLAGIPFTPVPGDRLLVRADLNVQLLWQDVVRYLQQQCQLQHYSSIHLLFLQQADSDQLQPLNCVQRHSIQFHWYNRRYHNFGEFVATFNSRKRKNLLKERRKLADSGLTFRRLSGADLSAADMDDFYQCYCNTYLKRSGHTGYLNRAFFNALVQSMPEQMLLVQAHKNQQLLACALLFYDHICLYGRYWGCIEEVDGLHFELCYYQGIEFCIEKGLLVFNPGTQGEHKLLRGFEPTLCFSNHWLAHDRLHSAVHNFIQHEKQQLASYKDNAMQFLPFARGSQHSG</sequence>
<name>A0ABN0X288_9ALTE</name>
<proteinExistence type="predicted"/>
<organism evidence="1 2">
    <name type="scientific">Bowmanella denitrificans</name>
    <dbReference type="NCBI Taxonomy" id="366582"/>
    <lineage>
        <taxon>Bacteria</taxon>
        <taxon>Pseudomonadati</taxon>
        <taxon>Pseudomonadota</taxon>
        <taxon>Gammaproteobacteria</taxon>
        <taxon>Alteromonadales</taxon>
        <taxon>Alteromonadaceae</taxon>
        <taxon>Bowmanella</taxon>
    </lineage>
</organism>
<dbReference type="Gene3D" id="3.40.630.30">
    <property type="match status" value="1"/>
</dbReference>
<comment type="caution">
    <text evidence="1">The sequence shown here is derived from an EMBL/GenBank/DDBJ whole genome shotgun (WGS) entry which is preliminary data.</text>
</comment>
<dbReference type="PANTHER" id="PTHR47017">
    <property type="entry name" value="ACYL-COA"/>
    <property type="match status" value="1"/>
</dbReference>
<dbReference type="InterPro" id="IPR016181">
    <property type="entry name" value="Acyl_CoA_acyltransferase"/>
</dbReference>
<dbReference type="PANTHER" id="PTHR47017:SF1">
    <property type="entry name" value="ACYL-COA"/>
    <property type="match status" value="1"/>
</dbReference>
<dbReference type="Proteomes" id="UP001501757">
    <property type="component" value="Unassembled WGS sequence"/>
</dbReference>
<dbReference type="Pfam" id="PF04339">
    <property type="entry name" value="FemAB_like"/>
    <property type="match status" value="1"/>
</dbReference>
<evidence type="ECO:0000313" key="1">
    <source>
        <dbReference type="EMBL" id="GAA0353198.1"/>
    </source>
</evidence>
<dbReference type="RefSeq" id="WP_343844163.1">
    <property type="nucleotide sequence ID" value="NZ_BAAAEI010000007.1"/>
</dbReference>